<reference evidence="8" key="2">
    <citation type="submission" date="2023-05" db="EMBL/GenBank/DDBJ databases">
        <authorList>
            <consortium name="Lawrence Berkeley National Laboratory"/>
            <person name="Steindorff A."/>
            <person name="Hensen N."/>
            <person name="Bonometti L."/>
            <person name="Westerberg I."/>
            <person name="Brannstrom I.O."/>
            <person name="Guillou S."/>
            <person name="Cros-Aarteil S."/>
            <person name="Calhoun S."/>
            <person name="Haridas S."/>
            <person name="Kuo A."/>
            <person name="Mondo S."/>
            <person name="Pangilinan J."/>
            <person name="Riley R."/>
            <person name="Labutti K."/>
            <person name="Andreopoulos B."/>
            <person name="Lipzen A."/>
            <person name="Chen C."/>
            <person name="Yanf M."/>
            <person name="Daum C."/>
            <person name="Ng V."/>
            <person name="Clum A."/>
            <person name="Ohm R."/>
            <person name="Martin F."/>
            <person name="Silar P."/>
            <person name="Natvig D."/>
            <person name="Lalanne C."/>
            <person name="Gautier V."/>
            <person name="Ament-Velasquez S.L."/>
            <person name="Kruys A."/>
            <person name="Hutchinson M.I."/>
            <person name="Powell A.J."/>
            <person name="Barry K."/>
            <person name="Miller A.N."/>
            <person name="Grigoriev I.V."/>
            <person name="Debuchy R."/>
            <person name="Gladieux P."/>
            <person name="Thoren M.H."/>
            <person name="Johannesson H."/>
        </authorList>
    </citation>
    <scope>NUCLEOTIDE SEQUENCE</scope>
    <source>
        <strain evidence="8">CBS 757.83</strain>
    </source>
</reference>
<dbReference type="SUPFAM" id="SSF57667">
    <property type="entry name" value="beta-beta-alpha zinc fingers"/>
    <property type="match status" value="1"/>
</dbReference>
<gene>
    <name evidence="8" type="ORF">N658DRAFT_240116</name>
</gene>
<evidence type="ECO:0000256" key="2">
    <source>
        <dbReference type="ARBA" id="ARBA00022737"/>
    </source>
</evidence>
<dbReference type="GO" id="GO:0008270">
    <property type="term" value="F:zinc ion binding"/>
    <property type="evidence" value="ECO:0007669"/>
    <property type="project" value="UniProtKB-KW"/>
</dbReference>
<sequence>MPAAYGRPTGTNPRASAQYAPARPQAQETEEDLMANLHAFTSGHNEQVGIQSQGQDPMNQFIHGRGPWVLLNLRDAARGQPASVSFNQYFPSFNGFRTAAPPSEADTVSQSVGIFSDSGYESMARRSVGNPSSYGDADPSFDQHLISSFQGMASVSPQDDARKREARGQRAPAGPPNAKTMVCPDCHAPVKTNSELKKHQARHRKPFRCDVSGCPKATEGFSTNNDLERHKRCVHKQLTGSETVYRCDLDQCKDKPKDWPRQDNFKQHLRRKHQLPEDIDLARFTFRPLAPSGYPGFRPSEDVAAEEAAVMNSDGASQPSWAGLPQTHIDPSDLIKRDARFSRAGNMVSYPGHPASADGDLASMGDETSRYLGQDTPDAVSLHLDLEPTLSDLSMPRPSQEERASATQSYPGDSQPTCVAPEVLSHGPTGVGLLGSLDSQAPPPEVLVLEVEDSYELPRQEDAQSEQEDAEPSVADGMDVDDEPMEDSASEDGADLEDDEAVDDAPNSQYNLPRDTRAQHLADDEAHLKASLSQVQLNVDAPRPVDLDDETQASAVIHSLIQKGKLGDILKKFGYPAPKSVDVQEEKSSANSSRASDNGRGRVKCEECPKTFVRRCELKKHLKRHAKPYACTFAKCTKNFGSKNDWKRHENSQHFQLEIWRCAEKAGADRPDQHQQQQQECGKVCHRRESLKSHLERDHGIQELAVLEKKLADCRMGRNFESRFWCGFCQKTIEPTGKGGPAHSERFDHIDDHFNGRGGLPKADIRDWKHVDTDPVEPSRSSPGKGGGGGSGGGGASRDTALTPSSPSLVMASSTGSNPRKRPRDGDGEASARAKRVKDGRVPRANVAVLWECCSCRGSVGRVELTDQCVGGNGCDHMRCDNCDVFERKIDDLELPQVVSVA</sequence>
<dbReference type="InterPro" id="IPR036236">
    <property type="entry name" value="Znf_C2H2_sf"/>
</dbReference>
<evidence type="ECO:0000256" key="5">
    <source>
        <dbReference type="PROSITE-ProRule" id="PRU00042"/>
    </source>
</evidence>
<feature type="domain" description="C2H2-type" evidence="7">
    <location>
        <begin position="603"/>
        <end position="630"/>
    </location>
</feature>
<feature type="compositionally biased region" description="Gly residues" evidence="6">
    <location>
        <begin position="784"/>
        <end position="796"/>
    </location>
</feature>
<feature type="region of interest" description="Disordered" evidence="6">
    <location>
        <begin position="389"/>
        <end position="424"/>
    </location>
</feature>
<comment type="caution">
    <text evidence="8">The sequence shown here is derived from an EMBL/GenBank/DDBJ whole genome shotgun (WGS) entry which is preliminary data.</text>
</comment>
<proteinExistence type="predicted"/>
<accession>A0AAN6QB83</accession>
<evidence type="ECO:0000256" key="4">
    <source>
        <dbReference type="ARBA" id="ARBA00022833"/>
    </source>
</evidence>
<organism evidence="8 9">
    <name type="scientific">Parathielavia hyrcaniae</name>
    <dbReference type="NCBI Taxonomy" id="113614"/>
    <lineage>
        <taxon>Eukaryota</taxon>
        <taxon>Fungi</taxon>
        <taxon>Dikarya</taxon>
        <taxon>Ascomycota</taxon>
        <taxon>Pezizomycotina</taxon>
        <taxon>Sordariomycetes</taxon>
        <taxon>Sordariomycetidae</taxon>
        <taxon>Sordariales</taxon>
        <taxon>Chaetomiaceae</taxon>
        <taxon>Parathielavia</taxon>
    </lineage>
</organism>
<dbReference type="GO" id="GO:0000981">
    <property type="term" value="F:DNA-binding transcription factor activity, RNA polymerase II-specific"/>
    <property type="evidence" value="ECO:0007669"/>
    <property type="project" value="TreeGrafter"/>
</dbReference>
<dbReference type="PANTHER" id="PTHR24408">
    <property type="entry name" value="ZINC FINGER PROTEIN"/>
    <property type="match status" value="1"/>
</dbReference>
<reference evidence="8" key="1">
    <citation type="journal article" date="2023" name="Mol. Phylogenet. Evol.">
        <title>Genome-scale phylogeny and comparative genomics of the fungal order Sordariales.</title>
        <authorList>
            <person name="Hensen N."/>
            <person name="Bonometti L."/>
            <person name="Westerberg I."/>
            <person name="Brannstrom I.O."/>
            <person name="Guillou S."/>
            <person name="Cros-Aarteil S."/>
            <person name="Calhoun S."/>
            <person name="Haridas S."/>
            <person name="Kuo A."/>
            <person name="Mondo S."/>
            <person name="Pangilinan J."/>
            <person name="Riley R."/>
            <person name="LaButti K."/>
            <person name="Andreopoulos B."/>
            <person name="Lipzen A."/>
            <person name="Chen C."/>
            <person name="Yan M."/>
            <person name="Daum C."/>
            <person name="Ng V."/>
            <person name="Clum A."/>
            <person name="Steindorff A."/>
            <person name="Ohm R.A."/>
            <person name="Martin F."/>
            <person name="Silar P."/>
            <person name="Natvig D.O."/>
            <person name="Lalanne C."/>
            <person name="Gautier V."/>
            <person name="Ament-Velasquez S.L."/>
            <person name="Kruys A."/>
            <person name="Hutchinson M.I."/>
            <person name="Powell A.J."/>
            <person name="Barry K."/>
            <person name="Miller A.N."/>
            <person name="Grigoriev I.V."/>
            <person name="Debuchy R."/>
            <person name="Gladieux P."/>
            <person name="Hiltunen Thoren M."/>
            <person name="Johannesson H."/>
        </authorList>
    </citation>
    <scope>NUCLEOTIDE SEQUENCE</scope>
    <source>
        <strain evidence="8">CBS 757.83</strain>
    </source>
</reference>
<keyword evidence="9" id="KW-1185">Reference proteome</keyword>
<dbReference type="Pfam" id="PF00096">
    <property type="entry name" value="zf-C2H2"/>
    <property type="match status" value="2"/>
</dbReference>
<dbReference type="EMBL" id="MU863627">
    <property type="protein sequence ID" value="KAK4104047.1"/>
    <property type="molecule type" value="Genomic_DNA"/>
</dbReference>
<dbReference type="PANTHER" id="PTHR24408:SF58">
    <property type="entry name" value="TRANSCRIPTION FACTOR (TFIIIA), PUTATIVE (AFU_ORTHOLOGUE AFUA_1G05150)-RELATED"/>
    <property type="match status" value="1"/>
</dbReference>
<feature type="region of interest" description="Disordered" evidence="6">
    <location>
        <begin position="456"/>
        <end position="512"/>
    </location>
</feature>
<dbReference type="GO" id="GO:0043565">
    <property type="term" value="F:sequence-specific DNA binding"/>
    <property type="evidence" value="ECO:0007669"/>
    <property type="project" value="TreeGrafter"/>
</dbReference>
<feature type="region of interest" description="Disordered" evidence="6">
    <location>
        <begin position="153"/>
        <end position="184"/>
    </location>
</feature>
<dbReference type="Gene3D" id="3.30.160.60">
    <property type="entry name" value="Classic Zinc Finger"/>
    <property type="match status" value="2"/>
</dbReference>
<dbReference type="SMART" id="SM00355">
    <property type="entry name" value="ZnF_C2H2"/>
    <property type="match status" value="6"/>
</dbReference>
<evidence type="ECO:0000313" key="8">
    <source>
        <dbReference type="EMBL" id="KAK4104047.1"/>
    </source>
</evidence>
<keyword evidence="1" id="KW-0479">Metal-binding</keyword>
<feature type="compositionally biased region" description="Polar residues" evidence="6">
    <location>
        <begin position="800"/>
        <end position="818"/>
    </location>
</feature>
<feature type="region of interest" description="Disordered" evidence="6">
    <location>
        <begin position="580"/>
        <end position="600"/>
    </location>
</feature>
<feature type="compositionally biased region" description="Basic and acidic residues" evidence="6">
    <location>
        <begin position="763"/>
        <end position="773"/>
    </location>
</feature>
<feature type="region of interest" description="Disordered" evidence="6">
    <location>
        <begin position="350"/>
        <end position="374"/>
    </location>
</feature>
<name>A0AAN6QB83_9PEZI</name>
<dbReference type="PROSITE" id="PS00028">
    <property type="entry name" value="ZINC_FINGER_C2H2_1"/>
    <property type="match status" value="3"/>
</dbReference>
<evidence type="ECO:0000256" key="1">
    <source>
        <dbReference type="ARBA" id="ARBA00022723"/>
    </source>
</evidence>
<feature type="compositionally biased region" description="Polar residues" evidence="6">
    <location>
        <begin position="405"/>
        <end position="417"/>
    </location>
</feature>
<dbReference type="AlphaFoldDB" id="A0AAN6QB83"/>
<feature type="compositionally biased region" description="Basic and acidic residues" evidence="6">
    <location>
        <begin position="743"/>
        <end position="755"/>
    </location>
</feature>
<feature type="compositionally biased region" description="Basic and acidic residues" evidence="6">
    <location>
        <begin position="824"/>
        <end position="838"/>
    </location>
</feature>
<keyword evidence="3 5" id="KW-0863">Zinc-finger</keyword>
<feature type="region of interest" description="Disordered" evidence="6">
    <location>
        <begin position="1"/>
        <end position="29"/>
    </location>
</feature>
<feature type="domain" description="C2H2-type" evidence="7">
    <location>
        <begin position="629"/>
        <end position="654"/>
    </location>
</feature>
<protein>
    <recommendedName>
        <fullName evidence="7">C2H2-type domain-containing protein</fullName>
    </recommendedName>
</protein>
<evidence type="ECO:0000313" key="9">
    <source>
        <dbReference type="Proteomes" id="UP001305647"/>
    </source>
</evidence>
<keyword evidence="2" id="KW-0677">Repeat</keyword>
<feature type="compositionally biased region" description="Acidic residues" evidence="6">
    <location>
        <begin position="478"/>
        <end position="503"/>
    </location>
</feature>
<dbReference type="Proteomes" id="UP001305647">
    <property type="component" value="Unassembled WGS sequence"/>
</dbReference>
<evidence type="ECO:0000256" key="6">
    <source>
        <dbReference type="SAM" id="MobiDB-lite"/>
    </source>
</evidence>
<dbReference type="PROSITE" id="PS50157">
    <property type="entry name" value="ZINC_FINGER_C2H2_2"/>
    <property type="match status" value="2"/>
</dbReference>
<feature type="compositionally biased region" description="Basic and acidic residues" evidence="6">
    <location>
        <begin position="159"/>
        <end position="168"/>
    </location>
</feature>
<dbReference type="InterPro" id="IPR013087">
    <property type="entry name" value="Znf_C2H2_type"/>
</dbReference>
<evidence type="ECO:0000259" key="7">
    <source>
        <dbReference type="PROSITE" id="PS50157"/>
    </source>
</evidence>
<dbReference type="GO" id="GO:0005634">
    <property type="term" value="C:nucleus"/>
    <property type="evidence" value="ECO:0007669"/>
    <property type="project" value="TreeGrafter"/>
</dbReference>
<keyword evidence="4" id="KW-0862">Zinc</keyword>
<feature type="region of interest" description="Disordered" evidence="6">
    <location>
        <begin position="737"/>
        <end position="838"/>
    </location>
</feature>
<evidence type="ECO:0000256" key="3">
    <source>
        <dbReference type="ARBA" id="ARBA00022771"/>
    </source>
</evidence>